<name>A0A7S7SI72_PALFE</name>
<accession>A0A7S7SI72</accession>
<dbReference type="Proteomes" id="UP000593892">
    <property type="component" value="Chromosome"/>
</dbReference>
<dbReference type="Pfam" id="PF01891">
    <property type="entry name" value="CbiM"/>
    <property type="match status" value="1"/>
</dbReference>
<feature type="transmembrane region" description="Helical" evidence="7">
    <location>
        <begin position="171"/>
        <end position="191"/>
    </location>
</feature>
<comment type="subcellular location">
    <subcellularLocation>
        <location evidence="1">Cell membrane</location>
        <topology evidence="1">Multi-pass membrane protein</topology>
    </subcellularLocation>
</comment>
<dbReference type="KEGG" id="pfer:IRI77_23445"/>
<dbReference type="PANTHER" id="PTHR34229">
    <property type="entry name" value="METAL TRANSPORT PROTEIN HI_1621-RELATED"/>
    <property type="match status" value="1"/>
</dbReference>
<organism evidence="8 9">
    <name type="scientific">Paludibaculum fermentans</name>
    <dbReference type="NCBI Taxonomy" id="1473598"/>
    <lineage>
        <taxon>Bacteria</taxon>
        <taxon>Pseudomonadati</taxon>
        <taxon>Acidobacteriota</taxon>
        <taxon>Terriglobia</taxon>
        <taxon>Bryobacterales</taxon>
        <taxon>Bryobacteraceae</taxon>
        <taxon>Paludibaculum</taxon>
    </lineage>
</organism>
<dbReference type="PANTHER" id="PTHR34229:SF1">
    <property type="entry name" value="METAL TRANSPORT PROTEIN HI_1621-RELATED"/>
    <property type="match status" value="1"/>
</dbReference>
<evidence type="ECO:0000256" key="1">
    <source>
        <dbReference type="ARBA" id="ARBA00004651"/>
    </source>
</evidence>
<keyword evidence="3" id="KW-1003">Cell membrane</keyword>
<keyword evidence="2" id="KW-0813">Transport</keyword>
<keyword evidence="9" id="KW-1185">Reference proteome</keyword>
<feature type="transmembrane region" description="Helical" evidence="7">
    <location>
        <begin position="7"/>
        <end position="28"/>
    </location>
</feature>
<dbReference type="RefSeq" id="WP_194447433.1">
    <property type="nucleotide sequence ID" value="NZ_CP063849.1"/>
</dbReference>
<keyword evidence="5 7" id="KW-1133">Transmembrane helix</keyword>
<evidence type="ECO:0000256" key="3">
    <source>
        <dbReference type="ARBA" id="ARBA00022475"/>
    </source>
</evidence>
<dbReference type="InterPro" id="IPR002751">
    <property type="entry name" value="CbiM/NikMN"/>
</dbReference>
<evidence type="ECO:0000313" key="8">
    <source>
        <dbReference type="EMBL" id="QOY85764.1"/>
    </source>
</evidence>
<evidence type="ECO:0000256" key="7">
    <source>
        <dbReference type="SAM" id="Phobius"/>
    </source>
</evidence>
<evidence type="ECO:0000256" key="5">
    <source>
        <dbReference type="ARBA" id="ARBA00022989"/>
    </source>
</evidence>
<feature type="transmembrane region" description="Helical" evidence="7">
    <location>
        <begin position="259"/>
        <end position="281"/>
    </location>
</feature>
<keyword evidence="4 7" id="KW-0812">Transmembrane</keyword>
<gene>
    <name evidence="8" type="ORF">IRI77_23445</name>
</gene>
<keyword evidence="6 7" id="KW-0472">Membrane</keyword>
<reference evidence="8 9" key="1">
    <citation type="submission" date="2020-10" db="EMBL/GenBank/DDBJ databases">
        <title>Complete genome sequence of Paludibaculum fermentans P105T, a facultatively anaerobic acidobacterium capable of dissimilatory Fe(III) reduction.</title>
        <authorList>
            <person name="Dedysh S.N."/>
            <person name="Beletsky A.V."/>
            <person name="Kulichevskaya I.S."/>
            <person name="Mardanov A.V."/>
            <person name="Ravin N.V."/>
        </authorList>
    </citation>
    <scope>NUCLEOTIDE SEQUENCE [LARGE SCALE GENOMIC DNA]</scope>
    <source>
        <strain evidence="8 9">P105</strain>
    </source>
</reference>
<evidence type="ECO:0000256" key="6">
    <source>
        <dbReference type="ARBA" id="ARBA00023136"/>
    </source>
</evidence>
<feature type="transmembrane region" description="Helical" evidence="7">
    <location>
        <begin position="103"/>
        <end position="125"/>
    </location>
</feature>
<feature type="transmembrane region" description="Helical" evidence="7">
    <location>
        <begin position="212"/>
        <end position="234"/>
    </location>
</feature>
<protein>
    <submittedName>
        <fullName evidence="8">Energy-coupling factor ABC transporter permease</fullName>
    </submittedName>
</protein>
<dbReference type="EMBL" id="CP063849">
    <property type="protein sequence ID" value="QOY85764.1"/>
    <property type="molecule type" value="Genomic_DNA"/>
</dbReference>
<feature type="transmembrane region" description="Helical" evidence="7">
    <location>
        <begin position="72"/>
        <end position="97"/>
    </location>
</feature>
<dbReference type="AlphaFoldDB" id="A0A7S7SI72"/>
<dbReference type="GO" id="GO:0000041">
    <property type="term" value="P:transition metal ion transport"/>
    <property type="evidence" value="ECO:0007669"/>
    <property type="project" value="InterPro"/>
</dbReference>
<evidence type="ECO:0000256" key="4">
    <source>
        <dbReference type="ARBA" id="ARBA00022692"/>
    </source>
</evidence>
<evidence type="ECO:0000256" key="2">
    <source>
        <dbReference type="ARBA" id="ARBA00022448"/>
    </source>
</evidence>
<feature type="transmembrane region" description="Helical" evidence="7">
    <location>
        <begin position="40"/>
        <end position="60"/>
    </location>
</feature>
<dbReference type="GO" id="GO:0005886">
    <property type="term" value="C:plasma membrane"/>
    <property type="evidence" value="ECO:0007669"/>
    <property type="project" value="UniProtKB-SubCell"/>
</dbReference>
<feature type="transmembrane region" description="Helical" evidence="7">
    <location>
        <begin position="137"/>
        <end position="159"/>
    </location>
</feature>
<proteinExistence type="predicted"/>
<sequence length="290" mass="29940">MHIPDGFLSTPVWAGLATVSVPSIGMLARRAQAGLQDARLPLMGVMGAFVFAAQMINFPVGIGTSGHLVGGALLAATLGPAPAAIVMTAILIIQALVFQDGGLLALGANVFNMAIAGVLAGYWPYRLLARTRARNFGIALGGFLSVFVSAILCLGELFLSGVRIPNHALGIGLIVFCITGLLEGAITLAVLGSLEKMNPRWLRAPETEGRPALILLGLFALVLVSAGFLAASALPDGLERVAGLAGLAGKESAAAAEPWLHQAALGLGGLTATFLACYLLGRWIVRWRNA</sequence>
<evidence type="ECO:0000313" key="9">
    <source>
        <dbReference type="Proteomes" id="UP000593892"/>
    </source>
</evidence>
<dbReference type="Gene3D" id="1.10.1760.20">
    <property type="match status" value="1"/>
</dbReference>